<evidence type="ECO:0000313" key="2">
    <source>
        <dbReference type="Proteomes" id="UP000797356"/>
    </source>
</evidence>
<keyword evidence="2" id="KW-1185">Reference proteome</keyword>
<protein>
    <submittedName>
        <fullName evidence="1">Uncharacterized protein</fullName>
    </submittedName>
</protein>
<dbReference type="EMBL" id="CM017877">
    <property type="protein sequence ID" value="KAG1346324.1"/>
    <property type="molecule type" value="Genomic_DNA"/>
</dbReference>
<dbReference type="AlphaFoldDB" id="A0A8K0I9R0"/>
<dbReference type="Proteomes" id="UP000797356">
    <property type="component" value="Chromosome 6"/>
</dbReference>
<comment type="caution">
    <text evidence="1">The sequence shown here is derived from an EMBL/GenBank/DDBJ whole genome shotgun (WGS) entry which is preliminary data.</text>
</comment>
<accession>A0A8K0I9R0</accession>
<organism evidence="1 2">
    <name type="scientific">Cocos nucifera</name>
    <name type="common">Coconut palm</name>
    <dbReference type="NCBI Taxonomy" id="13894"/>
    <lineage>
        <taxon>Eukaryota</taxon>
        <taxon>Viridiplantae</taxon>
        <taxon>Streptophyta</taxon>
        <taxon>Embryophyta</taxon>
        <taxon>Tracheophyta</taxon>
        <taxon>Spermatophyta</taxon>
        <taxon>Magnoliopsida</taxon>
        <taxon>Liliopsida</taxon>
        <taxon>Arecaceae</taxon>
        <taxon>Arecoideae</taxon>
        <taxon>Cocoseae</taxon>
        <taxon>Attaleinae</taxon>
        <taxon>Cocos</taxon>
    </lineage>
</organism>
<reference evidence="1" key="1">
    <citation type="journal article" date="2017" name="Gigascience">
        <title>The genome draft of coconut (Cocos nucifera).</title>
        <authorList>
            <person name="Xiao Y."/>
            <person name="Xu P."/>
            <person name="Fan H."/>
            <person name="Baudouin L."/>
            <person name="Xia W."/>
            <person name="Bocs S."/>
            <person name="Xu J."/>
            <person name="Li Q."/>
            <person name="Guo A."/>
            <person name="Zhou L."/>
            <person name="Li J."/>
            <person name="Wu Y."/>
            <person name="Ma Z."/>
            <person name="Armero A."/>
            <person name="Issali A.E."/>
            <person name="Liu N."/>
            <person name="Peng M."/>
            <person name="Yang Y."/>
        </authorList>
    </citation>
    <scope>NUCLEOTIDE SEQUENCE</scope>
    <source>
        <tissue evidence="1">Spear leaf of Hainan Tall coconut</tissue>
    </source>
</reference>
<name>A0A8K0I9R0_COCNU</name>
<sequence>MNPTRRRGIKHTIFQLSNQLGMTAELYTTKQTIMTKVHTNLGIYILHKAIFEFPSFHHRLHSTLIDLSAVINKVKIRKL</sequence>
<proteinExistence type="predicted"/>
<evidence type="ECO:0000313" key="1">
    <source>
        <dbReference type="EMBL" id="KAG1346324.1"/>
    </source>
</evidence>
<gene>
    <name evidence="1" type="ORF">COCNU_06G001530</name>
</gene>
<reference evidence="1" key="2">
    <citation type="submission" date="2019-07" db="EMBL/GenBank/DDBJ databases">
        <authorList>
            <person name="Yang Y."/>
            <person name="Bocs S."/>
            <person name="Baudouin L."/>
        </authorList>
    </citation>
    <scope>NUCLEOTIDE SEQUENCE</scope>
    <source>
        <tissue evidence="1">Spear leaf of Hainan Tall coconut</tissue>
    </source>
</reference>